<dbReference type="Gene3D" id="3.30.540.10">
    <property type="entry name" value="Fructose-1,6-Bisphosphatase, subunit A, domain 1"/>
    <property type="match status" value="1"/>
</dbReference>
<dbReference type="InterPro" id="IPR020583">
    <property type="entry name" value="Inositol_monoP_metal-BS"/>
</dbReference>
<comment type="cofactor">
    <cofactor evidence="1 12">
        <name>Mg(2+)</name>
        <dbReference type="ChEBI" id="CHEBI:18420"/>
    </cofactor>
</comment>
<evidence type="ECO:0000256" key="7">
    <source>
        <dbReference type="ARBA" id="ARBA00022801"/>
    </source>
</evidence>
<evidence type="ECO:0000256" key="3">
    <source>
        <dbReference type="ARBA" id="ARBA00009759"/>
    </source>
</evidence>
<evidence type="ECO:0000256" key="1">
    <source>
        <dbReference type="ARBA" id="ARBA00001946"/>
    </source>
</evidence>
<dbReference type="EC" id="3.1.3.15" evidence="4"/>
<protein>
    <recommendedName>
        <fullName evidence="4">histidinol-phosphatase</fullName>
        <ecNumber evidence="4">3.1.3.15</ecNumber>
    </recommendedName>
    <alternativeName>
        <fullName evidence="10">Histidinol-phosphate phosphatase</fullName>
    </alternativeName>
</protein>
<evidence type="ECO:0000256" key="11">
    <source>
        <dbReference type="ARBA" id="ARBA00049158"/>
    </source>
</evidence>
<comment type="caution">
    <text evidence="13">The sequence shown here is derived from an EMBL/GenBank/DDBJ whole genome shotgun (WGS) entry which is preliminary data.</text>
</comment>
<dbReference type="InterPro" id="IPR051090">
    <property type="entry name" value="Inositol_monoP_superfamily"/>
</dbReference>
<evidence type="ECO:0000256" key="12">
    <source>
        <dbReference type="PIRSR" id="PIRSR600760-2"/>
    </source>
</evidence>
<dbReference type="InterPro" id="IPR000760">
    <property type="entry name" value="Inositol_monophosphatase-like"/>
</dbReference>
<feature type="binding site" evidence="12">
    <location>
        <position position="103"/>
    </location>
    <ligand>
        <name>Mg(2+)</name>
        <dbReference type="ChEBI" id="CHEBI:18420"/>
        <label>1</label>
        <note>catalytic</note>
    </ligand>
</feature>
<evidence type="ECO:0000256" key="9">
    <source>
        <dbReference type="ARBA" id="ARBA00023102"/>
    </source>
</evidence>
<keyword evidence="9" id="KW-0368">Histidine biosynthesis</keyword>
<dbReference type="SUPFAM" id="SSF56655">
    <property type="entry name" value="Carbohydrate phosphatase"/>
    <property type="match status" value="1"/>
</dbReference>
<dbReference type="EMBL" id="JASFZW010000003">
    <property type="protein sequence ID" value="KAK2078882.1"/>
    <property type="molecule type" value="Genomic_DNA"/>
</dbReference>
<dbReference type="GO" id="GO:0046872">
    <property type="term" value="F:metal ion binding"/>
    <property type="evidence" value="ECO:0007669"/>
    <property type="project" value="UniProtKB-KW"/>
</dbReference>
<keyword evidence="6 12" id="KW-0479">Metal-binding</keyword>
<comment type="pathway">
    <text evidence="2">Amino-acid biosynthesis; L-histidine biosynthesis; L-histidine from 5-phospho-alpha-D-ribose 1-diphosphate: step 8/9.</text>
</comment>
<comment type="catalytic activity">
    <reaction evidence="11">
        <text>L-histidinol phosphate + H2O = L-histidinol + phosphate</text>
        <dbReference type="Rhea" id="RHEA:14465"/>
        <dbReference type="ChEBI" id="CHEBI:15377"/>
        <dbReference type="ChEBI" id="CHEBI:43474"/>
        <dbReference type="ChEBI" id="CHEBI:57699"/>
        <dbReference type="ChEBI" id="CHEBI:57980"/>
        <dbReference type="EC" id="3.1.3.15"/>
    </reaction>
</comment>
<sequence length="281" mass="30313">MRAAAPATASLPSQAELDEYVSLAQELASRAATVTTRYFRTPVGVDTKSDASPVTVADREAEEAMREVLTSRVPEHAIYGEEYGHKPGSGRGADWTWVLDPIDGTKSFITGRPLFGTLIALAYRGRPVLGVLDQPVLRERWLGVAGRRTTKNGREISTRPCARVGDAYLFATTPHMFRGAEVAAFDRVRDASRVPQYGCDCYAYGVLAAGLADVVVEADLKPYDYLALVPIVQGAGGVITDWTGGELVLEEGGVGKAYQVAAAGDARTHQEVLALLDWREQ</sequence>
<dbReference type="FunFam" id="3.40.190.80:FF:000013">
    <property type="entry name" value="Inositol monophosphatase"/>
    <property type="match status" value="1"/>
</dbReference>
<accession>A0AAD9IMS1</accession>
<organism evidence="13 14">
    <name type="scientific">Prototheca wickerhamii</name>
    <dbReference type="NCBI Taxonomy" id="3111"/>
    <lineage>
        <taxon>Eukaryota</taxon>
        <taxon>Viridiplantae</taxon>
        <taxon>Chlorophyta</taxon>
        <taxon>core chlorophytes</taxon>
        <taxon>Trebouxiophyceae</taxon>
        <taxon>Chlorellales</taxon>
        <taxon>Chlorellaceae</taxon>
        <taxon>Prototheca</taxon>
    </lineage>
</organism>
<dbReference type="PANTHER" id="PTHR43200">
    <property type="entry name" value="PHOSPHATASE"/>
    <property type="match status" value="1"/>
</dbReference>
<dbReference type="NCBIfam" id="TIGR02067">
    <property type="entry name" value="his_9_HisN"/>
    <property type="match status" value="1"/>
</dbReference>
<dbReference type="Gene3D" id="3.40.190.80">
    <property type="match status" value="1"/>
</dbReference>
<evidence type="ECO:0000256" key="4">
    <source>
        <dbReference type="ARBA" id="ARBA00013085"/>
    </source>
</evidence>
<feature type="binding site" evidence="12">
    <location>
        <position position="81"/>
    </location>
    <ligand>
        <name>Mg(2+)</name>
        <dbReference type="ChEBI" id="CHEBI:18420"/>
        <label>1</label>
        <note>catalytic</note>
    </ligand>
</feature>
<evidence type="ECO:0000256" key="6">
    <source>
        <dbReference type="ARBA" id="ARBA00022723"/>
    </source>
</evidence>
<evidence type="ECO:0000256" key="8">
    <source>
        <dbReference type="ARBA" id="ARBA00022842"/>
    </source>
</evidence>
<comment type="similarity">
    <text evidence="3">Belongs to the inositol monophosphatase superfamily.</text>
</comment>
<keyword evidence="7" id="KW-0378">Hydrolase</keyword>
<dbReference type="GO" id="GO:0004401">
    <property type="term" value="F:histidinol-phosphatase activity"/>
    <property type="evidence" value="ECO:0007669"/>
    <property type="project" value="UniProtKB-EC"/>
</dbReference>
<gene>
    <name evidence="13" type="ORF">QBZ16_002572</name>
</gene>
<name>A0AAD9IMS1_PROWI</name>
<dbReference type="CDD" id="cd01641">
    <property type="entry name" value="Bacterial_IMPase_like_1"/>
    <property type="match status" value="1"/>
</dbReference>
<dbReference type="PRINTS" id="PR00377">
    <property type="entry name" value="IMPHPHTASES"/>
</dbReference>
<dbReference type="Pfam" id="PF00459">
    <property type="entry name" value="Inositol_P"/>
    <property type="match status" value="1"/>
</dbReference>
<proteinExistence type="inferred from homology"/>
<dbReference type="PANTHER" id="PTHR43200:SF6">
    <property type="entry name" value="3'(2'),5'-BISPHOSPHATE NUCLEOTIDASE"/>
    <property type="match status" value="1"/>
</dbReference>
<dbReference type="AlphaFoldDB" id="A0AAD9IMS1"/>
<dbReference type="Proteomes" id="UP001255856">
    <property type="component" value="Unassembled WGS sequence"/>
</dbReference>
<keyword evidence="14" id="KW-1185">Reference proteome</keyword>
<evidence type="ECO:0000256" key="10">
    <source>
        <dbReference type="ARBA" id="ARBA00033209"/>
    </source>
</evidence>
<evidence type="ECO:0000313" key="13">
    <source>
        <dbReference type="EMBL" id="KAK2078882.1"/>
    </source>
</evidence>
<dbReference type="PROSITE" id="PS00629">
    <property type="entry name" value="IMP_1"/>
    <property type="match status" value="1"/>
</dbReference>
<evidence type="ECO:0000313" key="14">
    <source>
        <dbReference type="Proteomes" id="UP001255856"/>
    </source>
</evidence>
<evidence type="ECO:0000256" key="2">
    <source>
        <dbReference type="ARBA" id="ARBA00004970"/>
    </source>
</evidence>
<dbReference type="InterPro" id="IPR011809">
    <property type="entry name" value="His_9_proposed"/>
</dbReference>
<feature type="binding site" evidence="12">
    <location>
        <position position="100"/>
    </location>
    <ligand>
        <name>Mg(2+)</name>
        <dbReference type="ChEBI" id="CHEBI:18420"/>
        <label>1</label>
        <note>catalytic</note>
    </ligand>
</feature>
<evidence type="ECO:0000256" key="5">
    <source>
        <dbReference type="ARBA" id="ARBA00022605"/>
    </source>
</evidence>
<reference evidence="13" key="1">
    <citation type="submission" date="2021-01" db="EMBL/GenBank/DDBJ databases">
        <authorList>
            <person name="Eckstrom K.M.E."/>
        </authorList>
    </citation>
    <scope>NUCLEOTIDE SEQUENCE</scope>
    <source>
        <strain evidence="13">UVCC 0001</strain>
    </source>
</reference>
<feature type="binding site" evidence="12">
    <location>
        <position position="102"/>
    </location>
    <ligand>
        <name>Mg(2+)</name>
        <dbReference type="ChEBI" id="CHEBI:18420"/>
        <label>1</label>
        <note>catalytic</note>
    </ligand>
</feature>
<keyword evidence="5" id="KW-0028">Amino-acid biosynthesis</keyword>
<feature type="binding site" evidence="12">
    <location>
        <position position="224"/>
    </location>
    <ligand>
        <name>Mg(2+)</name>
        <dbReference type="ChEBI" id="CHEBI:18420"/>
        <label>1</label>
        <note>catalytic</note>
    </ligand>
</feature>
<keyword evidence="8 12" id="KW-0460">Magnesium</keyword>
<dbReference type="GO" id="GO:0000105">
    <property type="term" value="P:L-histidine biosynthetic process"/>
    <property type="evidence" value="ECO:0007669"/>
    <property type="project" value="UniProtKB-KW"/>
</dbReference>